<reference evidence="1" key="1">
    <citation type="submission" date="2022-10" db="EMBL/GenBank/DDBJ databases">
        <authorList>
            <person name="Aires J."/>
            <person name="Mesa V."/>
        </authorList>
    </citation>
    <scope>NUCLEOTIDE SEQUENCE</scope>
    <source>
        <strain evidence="1">Clostridium neonatale JD116</strain>
    </source>
</reference>
<accession>A0AAD1YHZ2</accession>
<dbReference type="Proteomes" id="UP001189143">
    <property type="component" value="Unassembled WGS sequence"/>
</dbReference>
<evidence type="ECO:0000313" key="2">
    <source>
        <dbReference type="Proteomes" id="UP001189143"/>
    </source>
</evidence>
<name>A0AAD1YHZ2_9CLOT</name>
<dbReference type="AlphaFoldDB" id="A0AAD1YHZ2"/>
<organism evidence="1 2">
    <name type="scientific">Clostridium neonatale</name>
    <dbReference type="NCBI Taxonomy" id="137838"/>
    <lineage>
        <taxon>Bacteria</taxon>
        <taxon>Bacillati</taxon>
        <taxon>Bacillota</taxon>
        <taxon>Clostridia</taxon>
        <taxon>Eubacteriales</taxon>
        <taxon>Clostridiaceae</taxon>
        <taxon>Clostridium</taxon>
    </lineage>
</organism>
<evidence type="ECO:0000313" key="1">
    <source>
        <dbReference type="EMBL" id="CAI3590439.1"/>
    </source>
</evidence>
<dbReference type="EMBL" id="CAMTCP010000221">
    <property type="protein sequence ID" value="CAI3590439.1"/>
    <property type="molecule type" value="Genomic_DNA"/>
</dbReference>
<proteinExistence type="predicted"/>
<gene>
    <name evidence="1" type="ORF">CNEO2_290018</name>
</gene>
<protein>
    <submittedName>
        <fullName evidence="1">Uncharacterized protein</fullName>
    </submittedName>
</protein>
<comment type="caution">
    <text evidence="1">The sequence shown here is derived from an EMBL/GenBank/DDBJ whole genome shotgun (WGS) entry which is preliminary data.</text>
</comment>
<sequence length="52" mass="6405">MKDERAVFYIWFSRNNTTIYNNKVTKMANEDNIKWDNRIDIIVYSKYNRSQP</sequence>